<evidence type="ECO:0000313" key="1">
    <source>
        <dbReference type="EMBL" id="KIR42588.1"/>
    </source>
</evidence>
<sequence>MKRDGSALLGCLLSKKLPMSARLLILLSNSINVTRRLNITASSPGMTFSLAVSEKKFDR</sequence>
<proteinExistence type="predicted"/>
<dbReference type="AlphaFoldDB" id="A0A0D0U369"/>
<dbReference type="EMBL" id="KN847898">
    <property type="protein sequence ID" value="KIR42588.1"/>
    <property type="molecule type" value="Genomic_DNA"/>
</dbReference>
<protein>
    <submittedName>
        <fullName evidence="1">Uncharacterized protein</fullName>
    </submittedName>
</protein>
<evidence type="ECO:0000313" key="2">
    <source>
        <dbReference type="Proteomes" id="UP000053392"/>
    </source>
</evidence>
<organism evidence="1 2">
    <name type="scientific">Cryptococcus deuterogattii Ram5</name>
    <dbReference type="NCBI Taxonomy" id="1296110"/>
    <lineage>
        <taxon>Eukaryota</taxon>
        <taxon>Fungi</taxon>
        <taxon>Dikarya</taxon>
        <taxon>Basidiomycota</taxon>
        <taxon>Agaricomycotina</taxon>
        <taxon>Tremellomycetes</taxon>
        <taxon>Tremellales</taxon>
        <taxon>Cryptococcaceae</taxon>
        <taxon>Cryptococcus</taxon>
        <taxon>Cryptococcus gattii species complex</taxon>
    </lineage>
</organism>
<dbReference type="Proteomes" id="UP000053392">
    <property type="component" value="Unassembled WGS sequence"/>
</dbReference>
<accession>A0A0D0U369</accession>
<gene>
    <name evidence="1" type="ORF">I313_01816</name>
</gene>
<reference evidence="1 2" key="1">
    <citation type="submission" date="2015-01" db="EMBL/GenBank/DDBJ databases">
        <title>The Genome Sequence of Cryptococcus gattii Ram5.</title>
        <authorList>
            <consortium name="The Broad Institute Genomics Platform"/>
            <person name="Cuomo C."/>
            <person name="Litvintseva A."/>
            <person name="Chen Y."/>
            <person name="Heitman J."/>
            <person name="Sun S."/>
            <person name="Springer D."/>
            <person name="Dromer F."/>
            <person name="Young S."/>
            <person name="Zeng Q."/>
            <person name="Gargeya S."/>
            <person name="Abouelleil A."/>
            <person name="Alvarado L."/>
            <person name="Chapman S.B."/>
            <person name="Gainer-Dewar J."/>
            <person name="Goldberg J."/>
            <person name="Griggs A."/>
            <person name="Gujja S."/>
            <person name="Hansen M."/>
            <person name="Howarth C."/>
            <person name="Imamovic A."/>
            <person name="Larimer J."/>
            <person name="Murphy C."/>
            <person name="Naylor J."/>
            <person name="Pearson M."/>
            <person name="Priest M."/>
            <person name="Roberts A."/>
            <person name="Saif S."/>
            <person name="Shea T."/>
            <person name="Sykes S."/>
            <person name="Wortman J."/>
            <person name="Nusbaum C."/>
            <person name="Birren B."/>
        </authorList>
    </citation>
    <scope>NUCLEOTIDE SEQUENCE [LARGE SCALE GENOMIC DNA]</scope>
    <source>
        <strain evidence="1 2">Ram5</strain>
    </source>
</reference>
<keyword evidence="2" id="KW-1185">Reference proteome</keyword>
<dbReference type="HOGENOM" id="CLU_2960668_0_0_1"/>
<name>A0A0D0U369_9TREE</name>